<dbReference type="Proteomes" id="UP001383192">
    <property type="component" value="Unassembled WGS sequence"/>
</dbReference>
<evidence type="ECO:0000313" key="1">
    <source>
        <dbReference type="EMBL" id="KAK7026055.1"/>
    </source>
</evidence>
<keyword evidence="2" id="KW-1185">Reference proteome</keyword>
<gene>
    <name evidence="1" type="ORF">VNI00_015783</name>
</gene>
<protein>
    <submittedName>
        <fullName evidence="1">Uncharacterized protein</fullName>
    </submittedName>
</protein>
<proteinExistence type="predicted"/>
<dbReference type="EMBL" id="JAYKXP010000108">
    <property type="protein sequence ID" value="KAK7026055.1"/>
    <property type="molecule type" value="Genomic_DNA"/>
</dbReference>
<accession>A0AAW0BJG5</accession>
<sequence length="416" mass="46594">MTIAPSCASALVDFGLLLRVYIQAVILITPQYLFIDKEGNKYEGGKLGGRAGLGFFCPTTRALGMSWIQMNWPNLGDPRVPSAVGFMSDLIVRERPGKLSWISQFMPPGLPGYSVMSELNPSLCIMGVHYKGVNADPCSPAGPELLTNDQPIKPALVILLISAAWQAVTYSEFIIRIMMDGSSFRQIIEFYTRSLNGETFILSLEISLYTLSYLSVLQTVLDLHVSNDFRDRASMLQVIAPSLYVDYLLLVQTGIDIRKWILDMKNEISQSRFFGDISEGFKAASEAPVPSEHTERSGMFSFSHHFSIMDGVFNNVFGDQLNIVARPALSNIYGFGVSIFQVSLDPLFRRPTDQDLRQIISKVLEILPQLIYEQSISLAASLDRDVIDMMLFITYYSFEPQITRFLEGTQRQLIGQ</sequence>
<evidence type="ECO:0000313" key="2">
    <source>
        <dbReference type="Proteomes" id="UP001383192"/>
    </source>
</evidence>
<organism evidence="1 2">
    <name type="scientific">Paramarasmius palmivorus</name>
    <dbReference type="NCBI Taxonomy" id="297713"/>
    <lineage>
        <taxon>Eukaryota</taxon>
        <taxon>Fungi</taxon>
        <taxon>Dikarya</taxon>
        <taxon>Basidiomycota</taxon>
        <taxon>Agaricomycotina</taxon>
        <taxon>Agaricomycetes</taxon>
        <taxon>Agaricomycetidae</taxon>
        <taxon>Agaricales</taxon>
        <taxon>Marasmiineae</taxon>
        <taxon>Marasmiaceae</taxon>
        <taxon>Paramarasmius</taxon>
    </lineage>
</organism>
<reference evidence="1 2" key="1">
    <citation type="submission" date="2024-01" db="EMBL/GenBank/DDBJ databases">
        <title>A draft genome for a cacao thread blight-causing isolate of Paramarasmius palmivorus.</title>
        <authorList>
            <person name="Baruah I.K."/>
            <person name="Bukari Y."/>
            <person name="Amoako-Attah I."/>
            <person name="Meinhardt L.W."/>
            <person name="Bailey B.A."/>
            <person name="Cohen S.P."/>
        </authorList>
    </citation>
    <scope>NUCLEOTIDE SEQUENCE [LARGE SCALE GENOMIC DNA]</scope>
    <source>
        <strain evidence="1 2">GH-12</strain>
    </source>
</reference>
<dbReference type="AlphaFoldDB" id="A0AAW0BJG5"/>
<name>A0AAW0BJG5_9AGAR</name>
<comment type="caution">
    <text evidence="1">The sequence shown here is derived from an EMBL/GenBank/DDBJ whole genome shotgun (WGS) entry which is preliminary data.</text>
</comment>